<dbReference type="Pfam" id="PF07654">
    <property type="entry name" value="C1-set"/>
    <property type="match status" value="2"/>
</dbReference>
<dbReference type="InterPro" id="IPR051755">
    <property type="entry name" value="Ig-like_CS_Receptor"/>
</dbReference>
<accession>A0ABS2YVG7</accession>
<dbReference type="InterPro" id="IPR003599">
    <property type="entry name" value="Ig_sub"/>
</dbReference>
<comment type="caution">
    <text evidence="7">The sequence shown here is derived from an EMBL/GenBank/DDBJ whole genome shotgun (WGS) entry which is preliminary data.</text>
</comment>
<evidence type="ECO:0000256" key="5">
    <source>
        <dbReference type="SAM" id="Phobius"/>
    </source>
</evidence>
<dbReference type="SUPFAM" id="SSF48726">
    <property type="entry name" value="Immunoglobulin"/>
    <property type="match status" value="3"/>
</dbReference>
<dbReference type="Gene3D" id="2.60.40.10">
    <property type="entry name" value="Immunoglobulins"/>
    <property type="match status" value="3"/>
</dbReference>
<feature type="transmembrane region" description="Helical" evidence="5">
    <location>
        <begin position="551"/>
        <end position="571"/>
    </location>
</feature>
<dbReference type="SMART" id="SM00409">
    <property type="entry name" value="IG"/>
    <property type="match status" value="1"/>
</dbReference>
<dbReference type="InterPro" id="IPR013783">
    <property type="entry name" value="Ig-like_fold"/>
</dbReference>
<dbReference type="Pfam" id="PF07686">
    <property type="entry name" value="V-set"/>
    <property type="match status" value="1"/>
</dbReference>
<evidence type="ECO:0000313" key="7">
    <source>
        <dbReference type="EMBL" id="MBN3290190.1"/>
    </source>
</evidence>
<evidence type="ECO:0000256" key="3">
    <source>
        <dbReference type="ARBA" id="ARBA00023319"/>
    </source>
</evidence>
<proteinExistence type="predicted"/>
<feature type="domain" description="Ig-like" evidence="6">
    <location>
        <begin position="321"/>
        <end position="410"/>
    </location>
</feature>
<gene>
    <name evidence="7" type="primary">Tapbpl_4</name>
    <name evidence="7" type="ORF">GTO92_0008721</name>
</gene>
<evidence type="ECO:0000259" key="6">
    <source>
        <dbReference type="PROSITE" id="PS50835"/>
    </source>
</evidence>
<dbReference type="CDD" id="cd00098">
    <property type="entry name" value="IgC1"/>
    <property type="match status" value="2"/>
</dbReference>
<keyword evidence="1" id="KW-1015">Disulfide bond</keyword>
<dbReference type="InterPro" id="IPR003006">
    <property type="entry name" value="Ig/MHC_CS"/>
</dbReference>
<dbReference type="PROSITE" id="PS00290">
    <property type="entry name" value="IG_MHC"/>
    <property type="match status" value="1"/>
</dbReference>
<organism evidence="7 8">
    <name type="scientific">Polypterus senegalus</name>
    <name type="common">Senegal bichir</name>
    <dbReference type="NCBI Taxonomy" id="55291"/>
    <lineage>
        <taxon>Eukaryota</taxon>
        <taxon>Metazoa</taxon>
        <taxon>Chordata</taxon>
        <taxon>Craniata</taxon>
        <taxon>Vertebrata</taxon>
        <taxon>Euteleostomi</taxon>
        <taxon>Actinopterygii</taxon>
        <taxon>Polypteriformes</taxon>
        <taxon>Polypteridae</taxon>
        <taxon>Polypterus</taxon>
    </lineage>
</organism>
<protein>
    <submittedName>
        <fullName evidence="7">TPSNR protein</fullName>
    </submittedName>
</protein>
<evidence type="ECO:0000313" key="8">
    <source>
        <dbReference type="Proteomes" id="UP001166052"/>
    </source>
</evidence>
<feature type="domain" description="Ig-like" evidence="6">
    <location>
        <begin position="195"/>
        <end position="318"/>
    </location>
</feature>
<feature type="region of interest" description="Disordered" evidence="4">
    <location>
        <begin position="357"/>
        <end position="378"/>
    </location>
</feature>
<dbReference type="PROSITE" id="PS50835">
    <property type="entry name" value="IG_LIKE"/>
    <property type="match status" value="3"/>
</dbReference>
<feature type="compositionally biased region" description="Polar residues" evidence="4">
    <location>
        <begin position="365"/>
        <end position="378"/>
    </location>
</feature>
<evidence type="ECO:0000256" key="4">
    <source>
        <dbReference type="SAM" id="MobiDB-lite"/>
    </source>
</evidence>
<keyword evidence="5" id="KW-0812">Transmembrane</keyword>
<dbReference type="EMBL" id="JAAWVN010007063">
    <property type="protein sequence ID" value="MBN3290190.1"/>
    <property type="molecule type" value="Genomic_DNA"/>
</dbReference>
<dbReference type="Proteomes" id="UP001166052">
    <property type="component" value="Unassembled WGS sequence"/>
</dbReference>
<feature type="non-terminal residue" evidence="7">
    <location>
        <position position="1"/>
    </location>
</feature>
<dbReference type="InterPro" id="IPR013106">
    <property type="entry name" value="Ig_V-set"/>
</dbReference>
<dbReference type="PANTHER" id="PTHR19971">
    <property type="entry name" value="SIGNAL-REGULATORY PROTEIN BETA"/>
    <property type="match status" value="1"/>
</dbReference>
<name>A0ABS2YVG7_POLSE</name>
<keyword evidence="3" id="KW-0393">Immunoglobulin domain</keyword>
<evidence type="ECO:0000256" key="1">
    <source>
        <dbReference type="ARBA" id="ARBA00023157"/>
    </source>
</evidence>
<reference evidence="7" key="1">
    <citation type="journal article" date="2021" name="Cell">
        <title>Tracing the genetic footprints of vertebrate landing in non-teleost ray-finned fishes.</title>
        <authorList>
            <person name="Bi X."/>
            <person name="Wang K."/>
            <person name="Yang L."/>
            <person name="Pan H."/>
            <person name="Jiang H."/>
            <person name="Wei Q."/>
            <person name="Fang M."/>
            <person name="Yu H."/>
            <person name="Zhu C."/>
            <person name="Cai Y."/>
            <person name="He Y."/>
            <person name="Gan X."/>
            <person name="Zeng H."/>
            <person name="Yu D."/>
            <person name="Zhu Y."/>
            <person name="Jiang H."/>
            <person name="Qiu Q."/>
            <person name="Yang H."/>
            <person name="Zhang Y.E."/>
            <person name="Wang W."/>
            <person name="Zhu M."/>
            <person name="He S."/>
            <person name="Zhang G."/>
        </authorList>
    </citation>
    <scope>NUCLEOTIDE SEQUENCE</scope>
    <source>
        <strain evidence="7">Bchr_001</strain>
    </source>
</reference>
<feature type="domain" description="Ig-like" evidence="6">
    <location>
        <begin position="17"/>
        <end position="106"/>
    </location>
</feature>
<dbReference type="InterPro" id="IPR007110">
    <property type="entry name" value="Ig-like_dom"/>
</dbReference>
<dbReference type="InterPro" id="IPR003597">
    <property type="entry name" value="Ig_C1-set"/>
</dbReference>
<dbReference type="SMART" id="SM00407">
    <property type="entry name" value="IGc1"/>
    <property type="match status" value="2"/>
</dbReference>
<keyword evidence="5" id="KW-1133">Transmembrane helix</keyword>
<dbReference type="SMART" id="SM00406">
    <property type="entry name" value="IGv"/>
    <property type="match status" value="1"/>
</dbReference>
<dbReference type="InterPro" id="IPR036179">
    <property type="entry name" value="Ig-like_dom_sf"/>
</dbReference>
<evidence type="ECO:0000256" key="2">
    <source>
        <dbReference type="ARBA" id="ARBA00023180"/>
    </source>
</evidence>
<keyword evidence="5" id="KW-0472">Membrane</keyword>
<feature type="non-terminal residue" evidence="7">
    <location>
        <position position="592"/>
    </location>
</feature>
<sequence>MLETATARVTLKVVALPTVFLKPSLKIPNRPSTLECHVQHFYPRNITIEWVKDSMPLLHQRPLQIEQNGDQTFSTVNRYLYFHETKDVAANISCRVKHESLDRSVKEIPLQICQPNITSKMIMNGDKWQAICQVDDCHFSNVTVRLKKKETMINESTCNEDTVCATEVTFMKSIKDEEDKEELFCEVEFEGIDKPITERIVLIDQDVSAKFNVSTSQPAVNAPLYSDVLLPCNFDLEDPNKGLKFVIPKWERNGKELTKYINRKVESTSKATLLEDELSKGNASLLLKNVTINDEGEYVCDVYEVPHSGRVSVRLNVTATPRVTLTPLMIVMNQLNSLECLAEGFYPGDISIKLLRDSEPLPSEGSPQPQKNPDGTYNAVTRYNYTPTSEDADRTFYCEVTHKALDTPLVKRFPPVCDPALVISPKTLLVGKEQTITCKLDGCLFTQTAISLKINQETLKMSQCENSKECVIRAMVMVTEEKEVVCEAKMDGLNFTLSVLSAPISTIHGKVEPTSKATLLEEELSSEAGRSLDVSIEDEDKSETFATSKEMIIVITAVFVGIAVLVIVCGCKENDERCSYGRTFLKLYGIEN</sequence>
<keyword evidence="2" id="KW-0325">Glycoprotein</keyword>
<keyword evidence="8" id="KW-1185">Reference proteome</keyword>